<dbReference type="Proteomes" id="UP001159428">
    <property type="component" value="Unassembled WGS sequence"/>
</dbReference>
<protein>
    <recommendedName>
        <fullName evidence="9">Vacuolar ATPase assembly integral membrane protein VMA21 homolog</fullName>
    </recommendedName>
</protein>
<evidence type="ECO:0008006" key="9">
    <source>
        <dbReference type="Google" id="ProtNLM"/>
    </source>
</evidence>
<keyword evidence="4 6" id="KW-0472">Membrane</keyword>
<accession>A0AAU9WTN5</accession>
<dbReference type="GO" id="GO:0070072">
    <property type="term" value="P:vacuolar proton-transporting V-type ATPase complex assembly"/>
    <property type="evidence" value="ECO:0007669"/>
    <property type="project" value="InterPro"/>
</dbReference>
<keyword evidence="5" id="KW-0968">Cytoplasmic vesicle</keyword>
<keyword evidence="3 6" id="KW-1133">Transmembrane helix</keyword>
<dbReference type="InterPro" id="IPR019013">
    <property type="entry name" value="Vma21"/>
</dbReference>
<evidence type="ECO:0000256" key="4">
    <source>
        <dbReference type="ARBA" id="ARBA00023136"/>
    </source>
</evidence>
<sequence length="62" mass="6878">MILLPISCFFLSKKIFFEDILGYPNGAIGAAGVTVIVIHIIVGFYIWVAIQEEKEPAPIKQD</sequence>
<dbReference type="EMBL" id="CALNXJ010000021">
    <property type="protein sequence ID" value="CAH3125299.1"/>
    <property type="molecule type" value="Genomic_DNA"/>
</dbReference>
<keyword evidence="8" id="KW-1185">Reference proteome</keyword>
<evidence type="ECO:0000313" key="7">
    <source>
        <dbReference type="EMBL" id="CAH3125299.1"/>
    </source>
</evidence>
<evidence type="ECO:0000256" key="5">
    <source>
        <dbReference type="ARBA" id="ARBA00023329"/>
    </source>
</evidence>
<reference evidence="7 8" key="1">
    <citation type="submission" date="2022-05" db="EMBL/GenBank/DDBJ databases">
        <authorList>
            <consortium name="Genoscope - CEA"/>
            <person name="William W."/>
        </authorList>
    </citation>
    <scope>NUCLEOTIDE SEQUENCE [LARGE SCALE GENOMIC DNA]</scope>
</reference>
<evidence type="ECO:0000256" key="6">
    <source>
        <dbReference type="SAM" id="Phobius"/>
    </source>
</evidence>
<dbReference type="AlphaFoldDB" id="A0AAU9WTN5"/>
<dbReference type="Pfam" id="PF09446">
    <property type="entry name" value="VMA21"/>
    <property type="match status" value="1"/>
</dbReference>
<proteinExistence type="predicted"/>
<dbReference type="GO" id="GO:0031410">
    <property type="term" value="C:cytoplasmic vesicle"/>
    <property type="evidence" value="ECO:0007669"/>
    <property type="project" value="UniProtKB-KW"/>
</dbReference>
<name>A0AAU9WTN5_9CNID</name>
<evidence type="ECO:0000256" key="1">
    <source>
        <dbReference type="ARBA" id="ARBA00022692"/>
    </source>
</evidence>
<feature type="transmembrane region" description="Helical" evidence="6">
    <location>
        <begin position="27"/>
        <end position="50"/>
    </location>
</feature>
<comment type="caution">
    <text evidence="7">The sequence shown here is derived from an EMBL/GenBank/DDBJ whole genome shotgun (WGS) entry which is preliminary data.</text>
</comment>
<gene>
    <name evidence="7" type="ORF">PMEA_00012054</name>
</gene>
<keyword evidence="1 6" id="KW-0812">Transmembrane</keyword>
<keyword evidence="2" id="KW-0256">Endoplasmic reticulum</keyword>
<organism evidence="7 8">
    <name type="scientific">Pocillopora meandrina</name>
    <dbReference type="NCBI Taxonomy" id="46732"/>
    <lineage>
        <taxon>Eukaryota</taxon>
        <taxon>Metazoa</taxon>
        <taxon>Cnidaria</taxon>
        <taxon>Anthozoa</taxon>
        <taxon>Hexacorallia</taxon>
        <taxon>Scleractinia</taxon>
        <taxon>Astrocoeniina</taxon>
        <taxon>Pocilloporidae</taxon>
        <taxon>Pocillopora</taxon>
    </lineage>
</organism>
<evidence type="ECO:0000313" key="8">
    <source>
        <dbReference type="Proteomes" id="UP001159428"/>
    </source>
</evidence>
<evidence type="ECO:0000256" key="3">
    <source>
        <dbReference type="ARBA" id="ARBA00022989"/>
    </source>
</evidence>
<evidence type="ECO:0000256" key="2">
    <source>
        <dbReference type="ARBA" id="ARBA00022824"/>
    </source>
</evidence>